<evidence type="ECO:0000313" key="4">
    <source>
        <dbReference type="EMBL" id="MDY3558026.1"/>
    </source>
</evidence>
<name>A0ABU5EWD7_9BACT</name>
<gene>
    <name evidence="4" type="ORF">R5W23_000746</name>
</gene>
<feature type="compositionally biased region" description="Basic and acidic residues" evidence="2">
    <location>
        <begin position="324"/>
        <end position="336"/>
    </location>
</feature>
<keyword evidence="5" id="KW-1185">Reference proteome</keyword>
<dbReference type="InterPro" id="IPR003010">
    <property type="entry name" value="C-N_Hydrolase"/>
</dbReference>
<dbReference type="Proteomes" id="UP001272242">
    <property type="component" value="Unassembled WGS sequence"/>
</dbReference>
<dbReference type="SUPFAM" id="SSF56317">
    <property type="entry name" value="Carbon-nitrogen hydrolase"/>
    <property type="match status" value="1"/>
</dbReference>
<organism evidence="4 5">
    <name type="scientific">Gemmata algarum</name>
    <dbReference type="NCBI Taxonomy" id="2975278"/>
    <lineage>
        <taxon>Bacteria</taxon>
        <taxon>Pseudomonadati</taxon>
        <taxon>Planctomycetota</taxon>
        <taxon>Planctomycetia</taxon>
        <taxon>Gemmatales</taxon>
        <taxon>Gemmataceae</taxon>
        <taxon>Gemmata</taxon>
    </lineage>
</organism>
<dbReference type="InterPro" id="IPR036526">
    <property type="entry name" value="C-N_Hydrolase_sf"/>
</dbReference>
<feature type="domain" description="CN hydrolase" evidence="3">
    <location>
        <begin position="9"/>
        <end position="275"/>
    </location>
</feature>
<dbReference type="EMBL" id="JAXBLV010000013">
    <property type="protein sequence ID" value="MDY3558026.1"/>
    <property type="molecule type" value="Genomic_DNA"/>
</dbReference>
<evidence type="ECO:0000313" key="5">
    <source>
        <dbReference type="Proteomes" id="UP001272242"/>
    </source>
</evidence>
<reference evidence="5" key="1">
    <citation type="journal article" date="2023" name="Mar. Drugs">
        <title>Gemmata algarum, a Novel Planctomycete Isolated from an Algal Mat, Displays Antimicrobial Activity.</title>
        <authorList>
            <person name="Kumar G."/>
            <person name="Kallscheuer N."/>
            <person name="Kashif M."/>
            <person name="Ahamad S."/>
            <person name="Jagadeeshwari U."/>
            <person name="Pannikurungottu S."/>
            <person name="Haufschild T."/>
            <person name="Kabuu M."/>
            <person name="Sasikala C."/>
            <person name="Jogler C."/>
            <person name="Ramana C."/>
        </authorList>
    </citation>
    <scope>NUCLEOTIDE SEQUENCE [LARGE SCALE GENOMIC DNA]</scope>
    <source>
        <strain evidence="5">JC673</strain>
    </source>
</reference>
<evidence type="ECO:0000256" key="1">
    <source>
        <dbReference type="ARBA" id="ARBA00022801"/>
    </source>
</evidence>
<dbReference type="Gene3D" id="3.60.110.10">
    <property type="entry name" value="Carbon-nitrogen hydrolase"/>
    <property type="match status" value="1"/>
</dbReference>
<comment type="caution">
    <text evidence="4">The sequence shown here is derived from an EMBL/GenBank/DDBJ whole genome shotgun (WGS) entry which is preliminary data.</text>
</comment>
<feature type="region of interest" description="Disordered" evidence="2">
    <location>
        <begin position="314"/>
        <end position="336"/>
    </location>
</feature>
<dbReference type="Pfam" id="PF00795">
    <property type="entry name" value="CN_hydrolase"/>
    <property type="match status" value="1"/>
</dbReference>
<protein>
    <submittedName>
        <fullName evidence="4">Nitrilase</fullName>
    </submittedName>
</protein>
<evidence type="ECO:0000259" key="3">
    <source>
        <dbReference type="PROSITE" id="PS50263"/>
    </source>
</evidence>
<evidence type="ECO:0000256" key="2">
    <source>
        <dbReference type="SAM" id="MobiDB-lite"/>
    </source>
</evidence>
<accession>A0ABU5EWD7</accession>
<dbReference type="PANTHER" id="PTHR43674:SF16">
    <property type="entry name" value="CARBON-NITROGEN FAMILY, PUTATIVE (AFU_ORTHOLOGUE AFUA_5G02350)-RELATED"/>
    <property type="match status" value="1"/>
</dbReference>
<dbReference type="RefSeq" id="WP_320685004.1">
    <property type="nucleotide sequence ID" value="NZ_JAXBLV010000013.1"/>
</dbReference>
<dbReference type="PROSITE" id="PS50263">
    <property type="entry name" value="CN_HYDROLASE"/>
    <property type="match status" value="1"/>
</dbReference>
<proteinExistence type="predicted"/>
<dbReference type="PANTHER" id="PTHR43674">
    <property type="entry name" value="NITRILASE C965.09-RELATED"/>
    <property type="match status" value="1"/>
</dbReference>
<dbReference type="InterPro" id="IPR050345">
    <property type="entry name" value="Aliph_Amidase/BUP"/>
</dbReference>
<sequence>MSRDFIPRYWAAACQTDFPNPADRSAIPQRVDHMLGMIDRAVVGYRPFGDVKLLVFPEFAHAAPVYATVEELADRLALPVPNEHTDRYHRKARELGVYVQTGSFLEADPRHPGCVFNTTCLIGPEGLLYKYRKVHVWLPWEVHASPHDLPGYAEPVFPVAETEIGILGCAICYDWLFPEAIRELALQGADVLIRVSAYMDPWGATAPMDWWTVVNRCRALENLAYVVAANQGASASHYPPFSWPGGSMVVDYDGRLLAQADPGPGEKIVVAPIDLAALRAERERRSGHHMLAHRRTEAYAHALRPAYPTGAAAGGPITLAGNDARTREAKERLKRG</sequence>
<keyword evidence="1" id="KW-0378">Hydrolase</keyword>